<dbReference type="GO" id="GO:0051539">
    <property type="term" value="F:4 iron, 4 sulfur cluster binding"/>
    <property type="evidence" value="ECO:0007669"/>
    <property type="project" value="UniProtKB-KW"/>
</dbReference>
<dbReference type="Proteomes" id="UP000555728">
    <property type="component" value="Unassembled WGS sequence"/>
</dbReference>
<evidence type="ECO:0000313" key="10">
    <source>
        <dbReference type="EMBL" id="MBB4286339.1"/>
    </source>
</evidence>
<proteinExistence type="predicted"/>
<dbReference type="GO" id="GO:0044281">
    <property type="term" value="P:small molecule metabolic process"/>
    <property type="evidence" value="ECO:0007669"/>
    <property type="project" value="UniProtKB-ARBA"/>
</dbReference>
<keyword evidence="11" id="KW-1185">Reference proteome</keyword>
<dbReference type="PANTHER" id="PTHR48084">
    <property type="entry name" value="2-OXOGLUTARATE OXIDOREDUCTASE SUBUNIT KORB-RELATED"/>
    <property type="match status" value="1"/>
</dbReference>
<dbReference type="RefSeq" id="WP_221237098.1">
    <property type="nucleotide sequence ID" value="NZ_JACIGI010000015.1"/>
</dbReference>
<evidence type="ECO:0000256" key="5">
    <source>
        <dbReference type="ARBA" id="ARBA00023004"/>
    </source>
</evidence>
<evidence type="ECO:0000256" key="6">
    <source>
        <dbReference type="ARBA" id="ARBA00023014"/>
    </source>
</evidence>
<dbReference type="InterPro" id="IPR002880">
    <property type="entry name" value="Pyrv_Fd/Flavodoxin_OxRdtase_N"/>
</dbReference>
<feature type="domain" description="Pyruvate/ketoisovalerate oxidoreductase catalytic" evidence="7">
    <location>
        <begin position="742"/>
        <end position="926"/>
    </location>
</feature>
<keyword evidence="5" id="KW-0408">Iron</keyword>
<reference evidence="10 11" key="1">
    <citation type="submission" date="2020-08" db="EMBL/GenBank/DDBJ databases">
        <title>Genome sequencing of Purple Non-Sulfur Bacteria from various extreme environments.</title>
        <authorList>
            <person name="Mayer M."/>
        </authorList>
    </citation>
    <scope>NUCLEOTIDE SEQUENCE [LARGE SCALE GENOMIC DNA]</scope>
    <source>
        <strain evidence="10 11">JA135</strain>
    </source>
</reference>
<dbReference type="InterPro" id="IPR011766">
    <property type="entry name" value="TPP_enzyme_TPP-bd"/>
</dbReference>
<dbReference type="CDD" id="cd07034">
    <property type="entry name" value="TPP_PYR_PFOR_IOR-alpha_like"/>
    <property type="match status" value="1"/>
</dbReference>
<keyword evidence="3" id="KW-0249">Electron transport</keyword>
<dbReference type="SUPFAM" id="SSF52518">
    <property type="entry name" value="Thiamin diphosphate-binding fold (THDP-binding)"/>
    <property type="match status" value="2"/>
</dbReference>
<evidence type="ECO:0000259" key="8">
    <source>
        <dbReference type="Pfam" id="PF02775"/>
    </source>
</evidence>
<dbReference type="CDD" id="cd02008">
    <property type="entry name" value="TPP_IOR_alpha"/>
    <property type="match status" value="1"/>
</dbReference>
<gene>
    <name evidence="10" type="ORF">GGD88_002068</name>
</gene>
<evidence type="ECO:0000259" key="7">
    <source>
        <dbReference type="Pfam" id="PF01558"/>
    </source>
</evidence>
<dbReference type="PANTHER" id="PTHR48084:SF3">
    <property type="entry name" value="SUBUNIT OF PYRUVATE:FLAVODOXIN OXIDOREDUCTASE"/>
    <property type="match status" value="1"/>
</dbReference>
<keyword evidence="6" id="KW-0411">Iron-sulfur</keyword>
<dbReference type="GO" id="GO:0030976">
    <property type="term" value="F:thiamine pyrophosphate binding"/>
    <property type="evidence" value="ECO:0007669"/>
    <property type="project" value="InterPro"/>
</dbReference>
<organism evidence="10 11">
    <name type="scientific">Roseospira goensis</name>
    <dbReference type="NCBI Taxonomy" id="391922"/>
    <lineage>
        <taxon>Bacteria</taxon>
        <taxon>Pseudomonadati</taxon>
        <taxon>Pseudomonadota</taxon>
        <taxon>Alphaproteobacteria</taxon>
        <taxon>Rhodospirillales</taxon>
        <taxon>Rhodospirillaceae</taxon>
        <taxon>Roseospira</taxon>
    </lineage>
</organism>
<keyword evidence="2" id="KW-0004">4Fe-4S</keyword>
<keyword evidence="2" id="KW-0479">Metal-binding</keyword>
<dbReference type="NCBIfam" id="NF009589">
    <property type="entry name" value="PRK13030.1"/>
    <property type="match status" value="1"/>
</dbReference>
<feature type="domain" description="Thiamine pyrophosphate enzyme TPP-binding" evidence="8">
    <location>
        <begin position="464"/>
        <end position="549"/>
    </location>
</feature>
<dbReference type="SUPFAM" id="SSF53323">
    <property type="entry name" value="Pyruvate-ferredoxin oxidoreductase, PFOR, domain III"/>
    <property type="match status" value="1"/>
</dbReference>
<dbReference type="Gene3D" id="3.40.50.970">
    <property type="match status" value="1"/>
</dbReference>
<keyword evidence="4 10" id="KW-0560">Oxidoreductase</keyword>
<dbReference type="SUPFAM" id="SSF52922">
    <property type="entry name" value="TK C-terminal domain-like"/>
    <property type="match status" value="1"/>
</dbReference>
<dbReference type="InterPro" id="IPR019752">
    <property type="entry name" value="Pyrv/ketoisovalerate_OxRed_cat"/>
</dbReference>
<evidence type="ECO:0000256" key="2">
    <source>
        <dbReference type="ARBA" id="ARBA00022485"/>
    </source>
</evidence>
<dbReference type="InterPro" id="IPR002869">
    <property type="entry name" value="Pyrv_flavodox_OxRed_cen"/>
</dbReference>
<protein>
    <submittedName>
        <fullName evidence="10">Indolepyruvate ferredoxin oxidoreductase</fullName>
        <ecNumber evidence="10">1.2.7.8</ecNumber>
    </submittedName>
</protein>
<dbReference type="AlphaFoldDB" id="A0A7W6RZY6"/>
<evidence type="ECO:0000259" key="9">
    <source>
        <dbReference type="Pfam" id="PF20169"/>
    </source>
</evidence>
<dbReference type="GO" id="GO:0045333">
    <property type="term" value="P:cellular respiration"/>
    <property type="evidence" value="ECO:0007669"/>
    <property type="project" value="UniProtKB-ARBA"/>
</dbReference>
<dbReference type="InterPro" id="IPR046667">
    <property type="entry name" value="DUF6537"/>
</dbReference>
<evidence type="ECO:0000256" key="1">
    <source>
        <dbReference type="ARBA" id="ARBA00022448"/>
    </source>
</evidence>
<dbReference type="InterPro" id="IPR009014">
    <property type="entry name" value="Transketo_C/PFOR_II"/>
</dbReference>
<keyword evidence="10" id="KW-0670">Pyruvate</keyword>
<dbReference type="EC" id="1.2.7.8" evidence="10"/>
<evidence type="ECO:0000256" key="4">
    <source>
        <dbReference type="ARBA" id="ARBA00023002"/>
    </source>
</evidence>
<dbReference type="Pfam" id="PF20169">
    <property type="entry name" value="DUF6537"/>
    <property type="match status" value="1"/>
</dbReference>
<dbReference type="InterPro" id="IPR029061">
    <property type="entry name" value="THDP-binding"/>
</dbReference>
<dbReference type="InterPro" id="IPR051457">
    <property type="entry name" value="2-oxoacid:Fd_oxidoreductase"/>
</dbReference>
<sequence length="1174" mass="127501">MTAVPPPPALEPVPMDQVSLEDKYRLAQGRVFMTGIQALTRLLLAQRQRDRAAGLNTGGFVSGYRGSPLGAYDKELWKARRYLEAENIVFQPGVNEDLAATAIWGTQQTGLFRGAKVDGVFGVWYGKGPGVDRSGDVFKHATMAGTSPHGGVLVIAGDDHAAKSSTIAHQSEHALSGAQIPVLNPAGVDEVVDYGLLGIAMSRYAGLWVSMKAISETCDSGGSVLVDPLALDIVTPTDFVFPPDGVHIRWPDAPLAQEYRLMRYKIYAALAFARANRIDRVVFDSPEPRLGIVASGKAYKDVRQALADLGITERIARDIGIRLYKVGMPWPLERDGIRRFAEGLEEILVVEEKRALIENQLKEQLYNWREDVRPRIVGKFDEAGTWILPSAGELTPAMVARAIAGQLRRFVTLDTMEQRLALLERKQAELSTERVATKRLPYYCSGCPHNTSTTVPEGSEALAGIGCHYMVTWMPERNTKTFTHMGGEGASWVGLAPFTETRHMFVNLGDGTYFHSGSLAIRQAVAAGVNITYKLLYNDAVAMTGGQPVDGTLTVPQIAHQMAGEGVKRIVVVSDDPEKYGDGAMLPPGTQVAHRDRLDAIQRDLREVAGVTVLIYDQTCAAEKRRRRKRGLMEDPDVRVMINEAVCEGCGDCGVQSNCVSITPVETEFGRKRAIDQSTCNKDISCIKGFCPSFVTVSGVVPKKASAKAGAPDQDDGFPALPEPDTAITQSMPYDILITGIGGTGVVTIGAILGMAAHLEGKGVSVLDQTGLAQKNGAVVSHVRLAHKPADIHAVRIAAGNTNLLLGCDMVTAAGADVLAKMRRGLSVAVMNAHPVMTADFTQKPDLAFPDQAIRDVLADAAHDVQYVDATRVATALLGDSIAANLFMVGYAWQKGLIPIARAAIERAVELNGAAVQSNLGAFLWGRRMAAEPERVLALVGPQAEASGDRRLSETLDEAIARRVASLRAYQSGRYAKRYRKLVARVRAAEAAAMGPDETALTDAVARALFKLMAYKDEYEVARLYTDGRFAESLKARFEGERPRLTFHLAPPLLAKRDPRTGHLIKREYGPWVFGAFRVMARLKGLRGTPLDPFGYTGERRMQRRLIAEYRASVDRLLADLTPESHALAVDLARLPLEMRGFGHVLETNVEAARAKEAELRAAHDAPAPRMAAE</sequence>
<dbReference type="GO" id="GO:0043805">
    <property type="term" value="F:indolepyruvate ferredoxin oxidoreductase activity"/>
    <property type="evidence" value="ECO:0007669"/>
    <property type="project" value="UniProtKB-EC"/>
</dbReference>
<comment type="caution">
    <text evidence="10">The sequence shown here is derived from an EMBL/GenBank/DDBJ whole genome shotgun (WGS) entry which is preliminary data.</text>
</comment>
<evidence type="ECO:0000256" key="3">
    <source>
        <dbReference type="ARBA" id="ARBA00022982"/>
    </source>
</evidence>
<dbReference type="Pfam" id="PF01558">
    <property type="entry name" value="POR"/>
    <property type="match status" value="1"/>
</dbReference>
<accession>A0A7W6RZY6</accession>
<dbReference type="Pfam" id="PF02775">
    <property type="entry name" value="TPP_enzyme_C"/>
    <property type="match status" value="1"/>
</dbReference>
<dbReference type="EMBL" id="JACIGI010000015">
    <property type="protein sequence ID" value="MBB4286339.1"/>
    <property type="molecule type" value="Genomic_DNA"/>
</dbReference>
<feature type="domain" description="DUF6537" evidence="9">
    <location>
        <begin position="956"/>
        <end position="1156"/>
    </location>
</feature>
<name>A0A7W6RZY6_9PROT</name>
<evidence type="ECO:0000313" key="11">
    <source>
        <dbReference type="Proteomes" id="UP000555728"/>
    </source>
</evidence>
<dbReference type="NCBIfam" id="NF009588">
    <property type="entry name" value="PRK13029.1"/>
    <property type="match status" value="1"/>
</dbReference>
<keyword evidence="1" id="KW-0813">Transport</keyword>
<dbReference type="Gene3D" id="3.40.920.10">
    <property type="entry name" value="Pyruvate-ferredoxin oxidoreductase, PFOR, domain III"/>
    <property type="match status" value="1"/>
</dbReference>